<dbReference type="OrthoDB" id="308449at2759"/>
<dbReference type="AlphaFoldDB" id="L0AU57"/>
<dbReference type="EMBL" id="CP001669">
    <property type="protein sequence ID" value="AFZ79090.1"/>
    <property type="molecule type" value="Genomic_DNA"/>
</dbReference>
<dbReference type="VEuPathDB" id="PiroplasmaDB:BEWA_019350"/>
<dbReference type="KEGG" id="beq:BEWA_019350"/>
<organism evidence="2 3">
    <name type="scientific">Theileria equi strain WA</name>
    <dbReference type="NCBI Taxonomy" id="1537102"/>
    <lineage>
        <taxon>Eukaryota</taxon>
        <taxon>Sar</taxon>
        <taxon>Alveolata</taxon>
        <taxon>Apicomplexa</taxon>
        <taxon>Aconoidasida</taxon>
        <taxon>Piroplasmida</taxon>
        <taxon>Theileriidae</taxon>
        <taxon>Theileria</taxon>
    </lineage>
</organism>
<dbReference type="InterPro" id="IPR001680">
    <property type="entry name" value="WD40_rpt"/>
</dbReference>
<dbReference type="PROSITE" id="PS50082">
    <property type="entry name" value="WD_REPEATS_2"/>
    <property type="match status" value="1"/>
</dbReference>
<dbReference type="PANTHER" id="PTHR44675:SF1">
    <property type="entry name" value="P21-ACTIVATED PROTEIN KINASE-INTERACTING PROTEIN 1"/>
    <property type="match status" value="1"/>
</dbReference>
<dbReference type="PANTHER" id="PTHR44675">
    <property type="entry name" value="PAK1 INTERACTING PROTEIN 1"/>
    <property type="match status" value="1"/>
</dbReference>
<dbReference type="SMART" id="SM00320">
    <property type="entry name" value="WD40"/>
    <property type="match status" value="3"/>
</dbReference>
<dbReference type="InterPro" id="IPR015943">
    <property type="entry name" value="WD40/YVTN_repeat-like_dom_sf"/>
</dbReference>
<protein>
    <submittedName>
        <fullName evidence="2">Uncharacterized protein</fullName>
    </submittedName>
</protein>
<dbReference type="Pfam" id="PF00400">
    <property type="entry name" value="WD40"/>
    <property type="match status" value="1"/>
</dbReference>
<dbReference type="InterPro" id="IPR051959">
    <property type="entry name" value="PAK1-Kinase_Regulator"/>
</dbReference>
<dbReference type="PROSITE" id="PS50294">
    <property type="entry name" value="WD_REPEATS_REGION"/>
    <property type="match status" value="1"/>
</dbReference>
<dbReference type="Gene3D" id="2.130.10.10">
    <property type="entry name" value="YVTN repeat-like/Quinoprotein amine dehydrogenase"/>
    <property type="match status" value="1"/>
</dbReference>
<sequence length="296" mass="33134">MLVVSGGYEGGIVGLEVPDELTESDTDNYPVRQVFRLLCSQGSIKCMDISTDFMACGGADETVQVYNLTTKKKHGEIMLSEGYITAISIYGTIKNGLLLIGNEYGDIAMYNSRDLDFVKLFKGHKADITGISIYKDSTLFISTSSDGYLRLWDLKSQLCIFNTKLEISPIGVCWSNDGSFYLVYSSKEIYKCSTSDDAFKLFKNDENKYTRCCWLDDKIIACTNSGYVIVYDDDKVHKSQLHQVRIKDVSQINGNIITGDSNGQIVCSKLVHDGKTEFTTLWKHQVGIRLNVLVSR</sequence>
<dbReference type="InterPro" id="IPR036322">
    <property type="entry name" value="WD40_repeat_dom_sf"/>
</dbReference>
<dbReference type="SUPFAM" id="SSF50978">
    <property type="entry name" value="WD40 repeat-like"/>
    <property type="match status" value="1"/>
</dbReference>
<proteinExistence type="predicted"/>
<dbReference type="Proteomes" id="UP000031512">
    <property type="component" value="Chromosome 1"/>
</dbReference>
<accession>L0AU57</accession>
<name>L0AU57_THEEQ</name>
<dbReference type="GeneID" id="15807162"/>
<keyword evidence="1" id="KW-0853">WD repeat</keyword>
<evidence type="ECO:0000313" key="3">
    <source>
        <dbReference type="Proteomes" id="UP000031512"/>
    </source>
</evidence>
<feature type="repeat" description="WD" evidence="1">
    <location>
        <begin position="121"/>
        <end position="162"/>
    </location>
</feature>
<reference evidence="2 3" key="1">
    <citation type="journal article" date="2012" name="BMC Genomics">
        <title>Comparative genomic analysis and phylogenetic position of Theileria equi.</title>
        <authorList>
            <person name="Kappmeyer L.S."/>
            <person name="Thiagarajan M."/>
            <person name="Herndon D.R."/>
            <person name="Ramsay J.D."/>
            <person name="Caler E."/>
            <person name="Djikeng A."/>
            <person name="Gillespie J.J."/>
            <person name="Lau A.O."/>
            <person name="Roalson E.H."/>
            <person name="Silva J.C."/>
            <person name="Silva M.G."/>
            <person name="Suarez C.E."/>
            <person name="Ueti M.W."/>
            <person name="Nene V.M."/>
            <person name="Mealey R.H."/>
            <person name="Knowles D.P."/>
            <person name="Brayton K.A."/>
        </authorList>
    </citation>
    <scope>NUCLEOTIDE SEQUENCE [LARGE SCALE GENOMIC DNA]</scope>
    <source>
        <strain evidence="2 3">WA</strain>
    </source>
</reference>
<gene>
    <name evidence="2" type="ORF">BEWA_019350</name>
</gene>
<evidence type="ECO:0000313" key="2">
    <source>
        <dbReference type="EMBL" id="AFZ79090.1"/>
    </source>
</evidence>
<dbReference type="eggNOG" id="KOG0294">
    <property type="taxonomic scope" value="Eukaryota"/>
</dbReference>
<keyword evidence="3" id="KW-1185">Reference proteome</keyword>
<evidence type="ECO:0000256" key="1">
    <source>
        <dbReference type="PROSITE-ProRule" id="PRU00221"/>
    </source>
</evidence>
<dbReference type="STRING" id="1537102.L0AU57"/>
<dbReference type="RefSeq" id="XP_004828756.1">
    <property type="nucleotide sequence ID" value="XM_004828699.1"/>
</dbReference>